<dbReference type="EMBL" id="MIGC01003274">
    <property type="protein sequence ID" value="PHJ19700.1"/>
    <property type="molecule type" value="Genomic_DNA"/>
</dbReference>
<keyword evidence="2" id="KW-1185">Reference proteome</keyword>
<evidence type="ECO:0000313" key="2">
    <source>
        <dbReference type="Proteomes" id="UP000221165"/>
    </source>
</evidence>
<sequence>MKPDPSITGTMYGQRPVLRVDASQCIYEQDWFLTFHVKTIGCDTFFPLRKIGGVMRHS</sequence>
<dbReference type="GeneID" id="94429836"/>
<comment type="caution">
    <text evidence="1">The sequence shown here is derived from an EMBL/GenBank/DDBJ whole genome shotgun (WGS) entry which is preliminary data.</text>
</comment>
<reference evidence="1 2" key="1">
    <citation type="journal article" date="2017" name="Int. J. Parasitol.">
        <title>The genome of the protozoan parasite Cystoisospora suis and a reverse vaccinology approach to identify vaccine candidates.</title>
        <authorList>
            <person name="Palmieri N."/>
            <person name="Shrestha A."/>
            <person name="Ruttkowski B."/>
            <person name="Beck T."/>
            <person name="Vogl C."/>
            <person name="Tomley F."/>
            <person name="Blake D.P."/>
            <person name="Joachim A."/>
        </authorList>
    </citation>
    <scope>NUCLEOTIDE SEQUENCE [LARGE SCALE GENOMIC DNA]</scope>
    <source>
        <strain evidence="1 2">Wien I</strain>
    </source>
</reference>
<evidence type="ECO:0000313" key="1">
    <source>
        <dbReference type="EMBL" id="PHJ19700.1"/>
    </source>
</evidence>
<name>A0A2C6KGS9_9APIC</name>
<proteinExistence type="predicted"/>
<accession>A0A2C6KGS9</accession>
<organism evidence="1 2">
    <name type="scientific">Cystoisospora suis</name>
    <dbReference type="NCBI Taxonomy" id="483139"/>
    <lineage>
        <taxon>Eukaryota</taxon>
        <taxon>Sar</taxon>
        <taxon>Alveolata</taxon>
        <taxon>Apicomplexa</taxon>
        <taxon>Conoidasida</taxon>
        <taxon>Coccidia</taxon>
        <taxon>Eucoccidiorida</taxon>
        <taxon>Eimeriorina</taxon>
        <taxon>Sarcocystidae</taxon>
        <taxon>Cystoisospora</taxon>
    </lineage>
</organism>
<dbReference type="RefSeq" id="XP_067921397.1">
    <property type="nucleotide sequence ID" value="XM_068066625.1"/>
</dbReference>
<dbReference type="Proteomes" id="UP000221165">
    <property type="component" value="Unassembled WGS sequence"/>
</dbReference>
<dbReference type="AlphaFoldDB" id="A0A2C6KGS9"/>
<gene>
    <name evidence="1" type="ORF">CSUI_006466</name>
</gene>
<dbReference type="VEuPathDB" id="ToxoDB:CSUI_006466"/>
<protein>
    <submittedName>
        <fullName evidence="1">Uncharacterized protein</fullName>
    </submittedName>
</protein>